<reference evidence="2 3" key="1">
    <citation type="journal article" date="2014" name="Int. J. Syst. Evol. Microbiol.">
        <title>Complete genome sequence of Corynebacterium casei LMG S-19264T (=DSM 44701T), isolated from a smear-ripened cheese.</title>
        <authorList>
            <consortium name="US DOE Joint Genome Institute (JGI-PGF)"/>
            <person name="Walter F."/>
            <person name="Albersmeier A."/>
            <person name="Kalinowski J."/>
            <person name="Ruckert C."/>
        </authorList>
    </citation>
    <scope>NUCLEOTIDE SEQUENCE [LARGE SCALE GENOMIC DNA]</scope>
    <source>
        <strain evidence="2 3">CGMCC 1.16330</strain>
    </source>
</reference>
<keyword evidence="3" id="KW-1185">Reference proteome</keyword>
<comment type="caution">
    <text evidence="2">The sequence shown here is derived from an EMBL/GenBank/DDBJ whole genome shotgun (WGS) entry which is preliminary data.</text>
</comment>
<dbReference type="SUPFAM" id="SSF51971">
    <property type="entry name" value="Nucleotide-binding domain"/>
    <property type="match status" value="1"/>
</dbReference>
<proteinExistence type="predicted"/>
<dbReference type="PANTHER" id="PTHR43539:SF78">
    <property type="entry name" value="FLAVIN-CONTAINING MONOOXYGENASE"/>
    <property type="match status" value="1"/>
</dbReference>
<dbReference type="InterPro" id="IPR036188">
    <property type="entry name" value="FAD/NAD-bd_sf"/>
</dbReference>
<dbReference type="InterPro" id="IPR050982">
    <property type="entry name" value="Auxin_biosynth/cation_transpt"/>
</dbReference>
<evidence type="ECO:0000256" key="1">
    <source>
        <dbReference type="ARBA" id="ARBA00023002"/>
    </source>
</evidence>
<accession>A0A8J2ZA09</accession>
<dbReference type="Pfam" id="PF13738">
    <property type="entry name" value="Pyr_redox_3"/>
    <property type="match status" value="1"/>
</dbReference>
<dbReference type="GO" id="GO:0004497">
    <property type="term" value="F:monooxygenase activity"/>
    <property type="evidence" value="ECO:0007669"/>
    <property type="project" value="TreeGrafter"/>
</dbReference>
<keyword evidence="1" id="KW-0560">Oxidoreductase</keyword>
<sequence>MKRVTAVVIGAGQAGLAMSHCLARRGIDHVVLERGRVGERWRSERWDSLRLLTPNWMSRLPGGWSYQGPDPDGFMTMPEVVAYLESYARSSAAPVEEETTVLAVRRAPGGDYQVETDRGTWRSRAVVIATGYCDVPLVPAMARKLPPSIHQLTPTQYRNPSALPEGGVLVVGASASGAQIADELRRAGRSVALSVGRHTRLPRRYRGRDILWWMDRIGVLDERCGQVRDIARARAQPSMQLVGDPQGRSLDLAALHAQGVRVLGRSVGIEGTVLRLQDDLAESVGAAQRTLERLAARIDPLADALGAPPEPEALRPIELPPSPAALDLVAEGIGTVLWATGFTRDYRWLKPLPGALDPETGEIVHEGGVTPLPGLYALGLRFLRRRKSSFLDGAGPDAEELAQHLLRHLSTPGRAAA</sequence>
<dbReference type="Proteomes" id="UP000597507">
    <property type="component" value="Unassembled WGS sequence"/>
</dbReference>
<dbReference type="AlphaFoldDB" id="A0A8J2ZA09"/>
<gene>
    <name evidence="2" type="ORF">GCM10010964_15710</name>
</gene>
<organism evidence="2 3">
    <name type="scientific">Caldovatus sediminis</name>
    <dbReference type="NCBI Taxonomy" id="2041189"/>
    <lineage>
        <taxon>Bacteria</taxon>
        <taxon>Pseudomonadati</taxon>
        <taxon>Pseudomonadota</taxon>
        <taxon>Alphaproteobacteria</taxon>
        <taxon>Acetobacterales</taxon>
        <taxon>Roseomonadaceae</taxon>
        <taxon>Caldovatus</taxon>
    </lineage>
</organism>
<dbReference type="PANTHER" id="PTHR43539">
    <property type="entry name" value="FLAVIN-BINDING MONOOXYGENASE-LIKE PROTEIN (AFU_ORTHOLOGUE AFUA_4G09220)"/>
    <property type="match status" value="1"/>
</dbReference>
<protein>
    <submittedName>
        <fullName evidence="2">FAD-dependent oxidoreductase</fullName>
    </submittedName>
</protein>
<dbReference type="SUPFAM" id="SSF51905">
    <property type="entry name" value="FAD/NAD(P)-binding domain"/>
    <property type="match status" value="1"/>
</dbReference>
<dbReference type="GO" id="GO:0050660">
    <property type="term" value="F:flavin adenine dinucleotide binding"/>
    <property type="evidence" value="ECO:0007669"/>
    <property type="project" value="TreeGrafter"/>
</dbReference>
<dbReference type="EMBL" id="BMKS01000004">
    <property type="protein sequence ID" value="GGG28648.1"/>
    <property type="molecule type" value="Genomic_DNA"/>
</dbReference>
<dbReference type="Gene3D" id="3.50.50.60">
    <property type="entry name" value="FAD/NAD(P)-binding domain"/>
    <property type="match status" value="1"/>
</dbReference>
<dbReference type="PRINTS" id="PR00411">
    <property type="entry name" value="PNDRDTASEI"/>
</dbReference>
<evidence type="ECO:0000313" key="3">
    <source>
        <dbReference type="Proteomes" id="UP000597507"/>
    </source>
</evidence>
<evidence type="ECO:0000313" key="2">
    <source>
        <dbReference type="EMBL" id="GGG28648.1"/>
    </source>
</evidence>
<dbReference type="RefSeq" id="WP_188899473.1">
    <property type="nucleotide sequence ID" value="NZ_BMKS01000004.1"/>
</dbReference>
<name>A0A8J2ZA09_9PROT</name>